<reference evidence="1 2" key="1">
    <citation type="submission" date="2012-05" db="EMBL/GenBank/DDBJ databases">
        <title>Recombination and specialization in a pathogen metapopulation.</title>
        <authorList>
            <person name="Gardiner A."/>
            <person name="Kemen E."/>
            <person name="Schultz-Larsen T."/>
            <person name="MacLean D."/>
            <person name="Van Oosterhout C."/>
            <person name="Jones J.D.G."/>
        </authorList>
    </citation>
    <scope>NUCLEOTIDE SEQUENCE [LARGE SCALE GENOMIC DNA]</scope>
    <source>
        <strain evidence="1 2">Ac Nc2</strain>
    </source>
</reference>
<dbReference type="AlphaFoldDB" id="A0A024GIG0"/>
<dbReference type="Proteomes" id="UP000053237">
    <property type="component" value="Unassembled WGS sequence"/>
</dbReference>
<dbReference type="InParanoid" id="A0A024GIG0"/>
<gene>
    <name evidence="1" type="ORF">BN9_074050</name>
</gene>
<organism evidence="1 2">
    <name type="scientific">Albugo candida</name>
    <dbReference type="NCBI Taxonomy" id="65357"/>
    <lineage>
        <taxon>Eukaryota</taxon>
        <taxon>Sar</taxon>
        <taxon>Stramenopiles</taxon>
        <taxon>Oomycota</taxon>
        <taxon>Peronosporomycetes</taxon>
        <taxon>Albuginales</taxon>
        <taxon>Albuginaceae</taxon>
        <taxon>Albugo</taxon>
    </lineage>
</organism>
<name>A0A024GIG0_9STRA</name>
<keyword evidence="2" id="KW-1185">Reference proteome</keyword>
<proteinExistence type="predicted"/>
<evidence type="ECO:0000313" key="2">
    <source>
        <dbReference type="Proteomes" id="UP000053237"/>
    </source>
</evidence>
<sequence length="306" mass="35372">MRHVLLLGFPNLTFYETTPLQAVKSSFFKKTTLAMVLYAREQQAALFSCTDCSLRNAISSHFRIVRGLRRHNPTIKCVDKESLETKKKQDTTPCISKRICAQRQRRQSDPYNAIPSQKHEMIPRDRSRTMGHKRVRFQENNLNNVVHVVNTYSYEDLLCVVAGFTGKSSGYQLTAFLNRSARQLGYCTTTSMLQSRSKTSNCFTQSDAKRWRRLALYNWNAEDEIYHQERQQLGFPMRAKLANWLHRRRDLLSITAAFTSAAKVLEYNDLTALVNIVNGCITVGSFQFDRLSILQLCNYQTELFNL</sequence>
<dbReference type="OrthoDB" id="167694at2759"/>
<accession>A0A024GIG0</accession>
<evidence type="ECO:0000313" key="1">
    <source>
        <dbReference type="EMBL" id="CCI46476.1"/>
    </source>
</evidence>
<dbReference type="EMBL" id="CAIX01000128">
    <property type="protein sequence ID" value="CCI46476.1"/>
    <property type="molecule type" value="Genomic_DNA"/>
</dbReference>
<comment type="caution">
    <text evidence="1">The sequence shown here is derived from an EMBL/GenBank/DDBJ whole genome shotgun (WGS) entry which is preliminary data.</text>
</comment>
<protein>
    <submittedName>
        <fullName evidence="1">Uncharacterized protein</fullName>
    </submittedName>
</protein>